<organism evidence="2 3">
    <name type="scientific">Dillenia turbinata</name>
    <dbReference type="NCBI Taxonomy" id="194707"/>
    <lineage>
        <taxon>Eukaryota</taxon>
        <taxon>Viridiplantae</taxon>
        <taxon>Streptophyta</taxon>
        <taxon>Embryophyta</taxon>
        <taxon>Tracheophyta</taxon>
        <taxon>Spermatophyta</taxon>
        <taxon>Magnoliopsida</taxon>
        <taxon>eudicotyledons</taxon>
        <taxon>Gunneridae</taxon>
        <taxon>Pentapetalae</taxon>
        <taxon>Dilleniales</taxon>
        <taxon>Dilleniaceae</taxon>
        <taxon>Dillenia</taxon>
    </lineage>
</organism>
<dbReference type="GO" id="GO:0006260">
    <property type="term" value="P:DNA replication"/>
    <property type="evidence" value="ECO:0007669"/>
    <property type="project" value="InterPro"/>
</dbReference>
<evidence type="ECO:0000313" key="2">
    <source>
        <dbReference type="EMBL" id="KAK6936739.1"/>
    </source>
</evidence>
<dbReference type="GO" id="GO:0007095">
    <property type="term" value="P:mitotic G2 DNA damage checkpoint signaling"/>
    <property type="evidence" value="ECO:0007669"/>
    <property type="project" value="TreeGrafter"/>
</dbReference>
<sequence length="653" mass="74572">MSSKYKPCSFVHQNVSGDWDVGKTFGEKCGDGIVKMHVKAVKRNDQYVKVKEGLHEGILVRGFSGLLKKESKEAYEDWFADRVLRMLKSELCEVTERKSVPIWQIFWSFLYREGYWGLVSLRNDNRGSCKGVLKPLSVNSAFLLMMDNGLYFQDELGGCGLTCLQQLNSKSDRVDIINPNNSPSVSCSTKHDNLTGSQRRNNRKFMDWCQNLLWSSFCEAAFGNSNMNLEEVYFAKKCYNSKKLKFLKCWMKQMKKHGCCSLNVPVTSKPPQSKPKEIKGTPTDPPLPKISGIDDSALASCPESREAFLGNIYNKIQFGVKMKEVDLGAVAERPDPKVSGAFRVAAEPVKLLLQEPKDLAGKHREAEANSQTHDLKPDVPENIIRDYELQILFRMEIMRSEVAVDIEGSIKQKFVKQICSFLETIRYHLGDFFGNSSLDKYMERTIKGRYIPYVPVKMRVQYIIFGTLTILEMWSIKSTQEWTCCHLVRKKKIIISSLIVRMVTSLLSDKPERNQMEGHLRSSEPSAEDAFSQPLGNNDLCTEDNRIDEHDLRIIEAQARRERARRFASFTCWMPDLQRVWAPKQPKPIGVKIKSQKQFKRNARRRTNYDVVLETPMTGAKRSCRLHSGTADEEKLDRGTPSSGSVSKALFQD</sequence>
<protein>
    <submittedName>
        <fullName evidence="2">Uncharacterized protein</fullName>
    </submittedName>
</protein>
<feature type="region of interest" description="Disordered" evidence="1">
    <location>
        <begin position="268"/>
        <end position="289"/>
    </location>
</feature>
<dbReference type="InterPro" id="IPR026153">
    <property type="entry name" value="Treslin"/>
</dbReference>
<reference evidence="2 3" key="1">
    <citation type="submission" date="2023-12" db="EMBL/GenBank/DDBJ databases">
        <title>A high-quality genome assembly for Dillenia turbinata (Dilleniales).</title>
        <authorList>
            <person name="Chanderbali A."/>
        </authorList>
    </citation>
    <scope>NUCLEOTIDE SEQUENCE [LARGE SCALE GENOMIC DNA]</scope>
    <source>
        <strain evidence="2">LSX21</strain>
        <tissue evidence="2">Leaf</tissue>
    </source>
</reference>
<feature type="region of interest" description="Disordered" evidence="1">
    <location>
        <begin position="620"/>
        <end position="653"/>
    </location>
</feature>
<dbReference type="GO" id="GO:0005634">
    <property type="term" value="C:nucleus"/>
    <property type="evidence" value="ECO:0007669"/>
    <property type="project" value="InterPro"/>
</dbReference>
<gene>
    <name evidence="2" type="ORF">RJ641_033769</name>
</gene>
<evidence type="ECO:0000313" key="3">
    <source>
        <dbReference type="Proteomes" id="UP001370490"/>
    </source>
</evidence>
<proteinExistence type="predicted"/>
<dbReference type="Proteomes" id="UP001370490">
    <property type="component" value="Unassembled WGS sequence"/>
</dbReference>
<comment type="caution">
    <text evidence="2">The sequence shown here is derived from an EMBL/GenBank/DDBJ whole genome shotgun (WGS) entry which is preliminary data.</text>
</comment>
<dbReference type="PANTHER" id="PTHR21556:SF2">
    <property type="entry name" value="TRESLIN"/>
    <property type="match status" value="1"/>
</dbReference>
<dbReference type="PANTHER" id="PTHR21556">
    <property type="entry name" value="TRESLIN"/>
    <property type="match status" value="1"/>
</dbReference>
<evidence type="ECO:0000256" key="1">
    <source>
        <dbReference type="SAM" id="MobiDB-lite"/>
    </source>
</evidence>
<dbReference type="GO" id="GO:0030174">
    <property type="term" value="P:regulation of DNA-templated DNA replication initiation"/>
    <property type="evidence" value="ECO:0007669"/>
    <property type="project" value="TreeGrafter"/>
</dbReference>
<dbReference type="EMBL" id="JBAMMX010000007">
    <property type="protein sequence ID" value="KAK6936739.1"/>
    <property type="molecule type" value="Genomic_DNA"/>
</dbReference>
<name>A0AAN8VRX0_9MAGN</name>
<keyword evidence="3" id="KW-1185">Reference proteome</keyword>
<dbReference type="GO" id="GO:0033314">
    <property type="term" value="P:mitotic DNA replication checkpoint signaling"/>
    <property type="evidence" value="ECO:0007669"/>
    <property type="project" value="InterPro"/>
</dbReference>
<feature type="region of interest" description="Disordered" evidence="1">
    <location>
        <begin position="514"/>
        <end position="536"/>
    </location>
</feature>
<dbReference type="GO" id="GO:0003682">
    <property type="term" value="F:chromatin binding"/>
    <property type="evidence" value="ECO:0007669"/>
    <property type="project" value="TreeGrafter"/>
</dbReference>
<dbReference type="GO" id="GO:0010212">
    <property type="term" value="P:response to ionizing radiation"/>
    <property type="evidence" value="ECO:0007669"/>
    <property type="project" value="InterPro"/>
</dbReference>
<accession>A0AAN8VRX0</accession>
<dbReference type="AlphaFoldDB" id="A0AAN8VRX0"/>